<evidence type="ECO:0000313" key="2">
    <source>
        <dbReference type="EMBL" id="KAL3311189.1"/>
    </source>
</evidence>
<gene>
    <name evidence="2" type="ORF">Ciccas_010235</name>
</gene>
<reference evidence="2 3" key="1">
    <citation type="submission" date="2024-11" db="EMBL/GenBank/DDBJ databases">
        <title>Adaptive evolution of stress response genes in parasites aligns with host niche diversity.</title>
        <authorList>
            <person name="Hahn C."/>
            <person name="Resl P."/>
        </authorList>
    </citation>
    <scope>NUCLEOTIDE SEQUENCE [LARGE SCALE GENOMIC DNA]</scope>
    <source>
        <strain evidence="2">EGGRZ-B1_66</strain>
        <tissue evidence="2">Body</tissue>
    </source>
</reference>
<comment type="caution">
    <text evidence="2">The sequence shown here is derived from an EMBL/GenBank/DDBJ whole genome shotgun (WGS) entry which is preliminary data.</text>
</comment>
<keyword evidence="3" id="KW-1185">Reference proteome</keyword>
<name>A0ABD2PUP1_9PLAT</name>
<keyword evidence="1" id="KW-0175">Coiled coil</keyword>
<sequence>MGQLQKCNAKLELEISELRISLAKLKSENERLKAETETDLLDSGMIESNQSLLVDAEVVILALVMRLTYC</sequence>
<dbReference type="Proteomes" id="UP001626550">
    <property type="component" value="Unassembled WGS sequence"/>
</dbReference>
<evidence type="ECO:0000313" key="3">
    <source>
        <dbReference type="Proteomes" id="UP001626550"/>
    </source>
</evidence>
<feature type="coiled-coil region" evidence="1">
    <location>
        <begin position="8"/>
        <end position="35"/>
    </location>
</feature>
<dbReference type="EMBL" id="JBJKFK010002385">
    <property type="protein sequence ID" value="KAL3311189.1"/>
    <property type="molecule type" value="Genomic_DNA"/>
</dbReference>
<proteinExistence type="predicted"/>
<protein>
    <submittedName>
        <fullName evidence="2">Uncharacterized protein</fullName>
    </submittedName>
</protein>
<evidence type="ECO:0000256" key="1">
    <source>
        <dbReference type="SAM" id="Coils"/>
    </source>
</evidence>
<organism evidence="2 3">
    <name type="scientific">Cichlidogyrus casuarinus</name>
    <dbReference type="NCBI Taxonomy" id="1844966"/>
    <lineage>
        <taxon>Eukaryota</taxon>
        <taxon>Metazoa</taxon>
        <taxon>Spiralia</taxon>
        <taxon>Lophotrochozoa</taxon>
        <taxon>Platyhelminthes</taxon>
        <taxon>Monogenea</taxon>
        <taxon>Monopisthocotylea</taxon>
        <taxon>Dactylogyridea</taxon>
        <taxon>Ancyrocephalidae</taxon>
        <taxon>Cichlidogyrus</taxon>
    </lineage>
</organism>
<dbReference type="AlphaFoldDB" id="A0ABD2PUP1"/>
<accession>A0ABD2PUP1</accession>